<dbReference type="PROSITE" id="PS00012">
    <property type="entry name" value="PHOSPHOPANTETHEINE"/>
    <property type="match status" value="3"/>
</dbReference>
<dbReference type="Gene3D" id="2.30.38.10">
    <property type="entry name" value="Luciferase, Domain 3"/>
    <property type="match status" value="3"/>
</dbReference>
<dbReference type="SMART" id="SM00823">
    <property type="entry name" value="PKS_PP"/>
    <property type="match status" value="4"/>
</dbReference>
<reference evidence="6 7" key="1">
    <citation type="submission" date="2018-06" db="EMBL/GenBank/DDBJ databases">
        <title>Novel Chryseobacterium species.</title>
        <authorList>
            <person name="Newman J."/>
            <person name="Hugo C."/>
            <person name="Oosthuizen L."/>
            <person name="Charimba G."/>
        </authorList>
    </citation>
    <scope>NUCLEOTIDE SEQUENCE [LARGE SCALE GENOMIC DNA]</scope>
    <source>
        <strain evidence="6 7">7_F195</strain>
    </source>
</reference>
<keyword evidence="7" id="KW-1185">Reference proteome</keyword>
<evidence type="ECO:0000259" key="5">
    <source>
        <dbReference type="PROSITE" id="PS50075"/>
    </source>
</evidence>
<dbReference type="SUPFAM" id="SSF53474">
    <property type="entry name" value="alpha/beta-Hydrolases"/>
    <property type="match status" value="1"/>
</dbReference>
<dbReference type="Pfam" id="PF00975">
    <property type="entry name" value="Thioesterase"/>
    <property type="match status" value="1"/>
</dbReference>
<dbReference type="InterPro" id="IPR010071">
    <property type="entry name" value="AA_adenyl_dom"/>
</dbReference>
<dbReference type="PROSITE" id="PS50075">
    <property type="entry name" value="CARRIER"/>
    <property type="match status" value="4"/>
</dbReference>
<accession>A0A3D9ALL0</accession>
<feature type="domain" description="Carrier" evidence="5">
    <location>
        <begin position="1"/>
        <end position="77"/>
    </location>
</feature>
<gene>
    <name evidence="6" type="ORF">DRF67_20720</name>
</gene>
<comment type="similarity">
    <text evidence="2">Belongs to the ATP-dependent AMP-binding enzyme family.</text>
</comment>
<feature type="domain" description="Carrier" evidence="5">
    <location>
        <begin position="2553"/>
        <end position="2630"/>
    </location>
</feature>
<dbReference type="NCBIfam" id="NF003417">
    <property type="entry name" value="PRK04813.1"/>
    <property type="match status" value="3"/>
</dbReference>
<dbReference type="InterPro" id="IPR029058">
    <property type="entry name" value="AB_hydrolase_fold"/>
</dbReference>
<proteinExistence type="inferred from homology"/>
<dbReference type="FunFam" id="3.40.50.12780:FF:000012">
    <property type="entry name" value="Non-ribosomal peptide synthetase"/>
    <property type="match status" value="3"/>
</dbReference>
<dbReference type="InterPro" id="IPR045851">
    <property type="entry name" value="AMP-bd_C_sf"/>
</dbReference>
<comment type="cofactor">
    <cofactor evidence="1">
        <name>pantetheine 4'-phosphate</name>
        <dbReference type="ChEBI" id="CHEBI:47942"/>
    </cofactor>
</comment>
<dbReference type="GO" id="GO:0031177">
    <property type="term" value="F:phosphopantetheine binding"/>
    <property type="evidence" value="ECO:0007669"/>
    <property type="project" value="InterPro"/>
</dbReference>
<dbReference type="CDD" id="cd19531">
    <property type="entry name" value="LCL_NRPS-like"/>
    <property type="match status" value="2"/>
</dbReference>
<dbReference type="GO" id="GO:0005737">
    <property type="term" value="C:cytoplasm"/>
    <property type="evidence" value="ECO:0007669"/>
    <property type="project" value="TreeGrafter"/>
</dbReference>
<feature type="domain" description="Carrier" evidence="5">
    <location>
        <begin position="3621"/>
        <end position="3698"/>
    </location>
</feature>
<evidence type="ECO:0000313" key="6">
    <source>
        <dbReference type="EMBL" id="REC42214.1"/>
    </source>
</evidence>
<dbReference type="Pfam" id="PF00501">
    <property type="entry name" value="AMP-binding"/>
    <property type="match status" value="3"/>
</dbReference>
<keyword evidence="4" id="KW-0597">Phosphoprotein</keyword>
<dbReference type="Gene3D" id="3.40.50.980">
    <property type="match status" value="6"/>
</dbReference>
<dbReference type="InterPro" id="IPR020845">
    <property type="entry name" value="AMP-binding_CS"/>
</dbReference>
<dbReference type="GO" id="GO:0003824">
    <property type="term" value="F:catalytic activity"/>
    <property type="evidence" value="ECO:0007669"/>
    <property type="project" value="InterPro"/>
</dbReference>
<feature type="non-terminal residue" evidence="6">
    <location>
        <position position="1"/>
    </location>
</feature>
<protein>
    <recommendedName>
        <fullName evidence="5">Carrier domain-containing protein</fullName>
    </recommendedName>
</protein>
<dbReference type="FunFam" id="3.40.50.980:FF:000001">
    <property type="entry name" value="Non-ribosomal peptide synthetase"/>
    <property type="match status" value="3"/>
</dbReference>
<dbReference type="FunFam" id="3.30.300.30:FF:000010">
    <property type="entry name" value="Enterobactin synthetase component F"/>
    <property type="match status" value="3"/>
</dbReference>
<sequence length="3945" mass="447763">PETELQTKLCQIYGEVLGLDPETISIHDDFFRLGGNSIMAIKLIGKIKHDLDMQVNVGMVFNHKTVASLSDALIHADNNEEQINIIPVKVNTPEEQRLSFAQERLWFIESYEGGSSAYNIPIITMLDDSIRLNLLQQALNTVISRHEILRSMIQAAENGVGYQVVTDHLPEMNVTEAGTDKELKTLINKWANKVFRLDEEIPVDINLLTLEGRAYLSVVIHHIAFDGWSTDIFLKEVATVYNALADGKEPDLSPVKVQYKDFALWQREYLSGERLANQISYWKNKLDDFQNLELPEDFKRPVQISYEGENLYFSLNAEQAQKLRALSKKLGVSLYSVMLGGYYLMLSAYSGQDDIVVGSPIANRHRAGLEDIIGFFVNTLALREKINPAQSISDFIVQVSKSVTEAQSHQDLPFEKLVDELGVEQDTSRHPVFQVMFGLQNIDGDIKANEEEALFHPFPEEVDYKAAKFDITTMIDDDGENINIMFNYAKALFREETIIRMAGSYQLLLDQITENSPEHTSIRSLSLISEEETCQIIERWNSTQEDYPSEMTIQELFELQAEKNPDTIALVYNEVKLSYRELNERSNRLAGHLIHEYNLQPDDLVPLCLERSENMLIAILAVLKAGAAYVPMDPSYPADRIGHILEDTQAKLVIAQKSTREKLQNIEVLSLDEITLKAALDVEVANNPVTKVNAGNLAYVIYTSGTTGLPKGVMIEHKGVINLIRSMVKAHRLQEYQEVGCYSNYVFDAFVYEAFPVLCNGNTLWLYNNELRTSVTELNEYITAHAIEVSFIPPVLLREIVENGTSLQLIFAGGESFPALDKNIENITLVNEYGPTEGTVCVTLHEYKEDKNPLNIGGPIANTTSYVLDAQYRPVPVGAVGELYIGGAGIARGYLNRPELTEERFILNPFQTPQQKEKGENGRLYRTGDLVRWLPNGELEYRGRNDFQIKIRGHRIELGEIENTLLQYEEIRQTAVMARENKSGLKYIAAYYVSDSAIDSNLLSEYVSGFLPEYMIPGAFVHLNELPLTINGKLDRRALPEPEFTGSKEYTTPETELQTKLCKIYGEVLGLNPDTISIHDDFFRLGGDSIISIQLVGKIRQQLEVRLSVKEVFTARTVVSLSLLIEDKQPGSENGALTEQGILTGEVSLLPVQEWFFEQKHSGYLVDFNHWNQSFLIHVPELEKDVFENAIDHLLMKHDAFRLHYTANLTQEYKTEKTVPVINYLDASTLSQEQLSMIFTEWQSHFDIENGPLYQIGYITGYQDGSARIFFAFHHLIIDAVSWRILTEDLKYIYQALEKGEDYQVQKGSSYRQWVAAISDYKKENPDSRDKESVYWKHIADTVEESNATLSKLITREYHYGHLLLDRESTSTLIRGVHHVYHTQINDLLLSALSRALTDVTGDERHAILLEGHGREEIFGQLDITETMGWFTTMYPVQLETGKSLKDTVILTKESLRNIPNNGIGYGSLLGYTSRELPKISFNYLGQLDQEDVTGDKTWFIAAEDSGAGVGSSNRDSHFVSINGAVVDGQLRFGISGYLSDEKITLLSENFRLYLDAIIKTLSEEGRTYLTASDVDHVVGSTQLSEIQDNGEIEGVYLANSLQEGFVYHALNQGETDDAYRVQLMWEYCAKINVEELRNSWELTQAQYPSLRIRFSWNGEIVQVIDKEGQLDWRYEEISHLSEEVQKEYIQKITHNDRFEGYDLSKGSLFRVYLFKRNEEYYSCLFSNHHAILDGWSMPVILNTVHDIYLKLLNGQEPSLSVDHAYADSQKYLQEHKESGRDFWKKYMELLEDREDLSSLVKEDQRSTEVANYRHIRDHQKVIISIAGDQYHALKSFTKSYGLTVNAVLQYLWHSQLRLYSGSATTVVGTTVSGRNLPVDGIESSAGLYINTLPLIVSHEEGLVTDRIMEIQNRISDLNSHSDISLAELHHDGRRIFSSLFVYENYPVPKGEGSNELGFAFKDSVEKLDYPLGIMASEQGDRITVKVNYEGVLFEKESIEQLMKGMKTVLEQILNDHQITSDRLVYLSNKQQELMVVSSNGNSEPVSTGTLHELFEIQAEKTPDQVALVYGNTQLTYRELNERANRLANHLIANYDLQPDDLVPLCLERSEYMLIAILGVLKSGAAYVPMDPLYPADRISHILTDTQPKIILGQQQALNRLENNNRYTISLDDAVFNAMVETEDAANPLHRSHSGNLAYVIYTSGTTGLPKGVMVEHGNVVNVVEQVREAYGYSEGEKITAYTSYVFDVSVSEFFNTLLYGNELHLLDEETKKDADSISRYLLTHEIAYAYLPPVMLSVLPRIEYPDLKGLLYAGEPCDYETGKYWSEYTHLYNLYGPTEATIYATYKKVEQGDVQLIGRALNNSSAYILDDHYRLLPVRAVGELYLGGAGIARGYLNREDLTAERFVNNPYQTEKQKSASENGRLYRTGDLVRRLADGNIEYIGRNDFQVKIRGYRIELGEIENRLSQYTQIRQSVVLAKDNSAGMKYLAGYYVSDTELEAEKLKAFLSEALPEYMIPSAFVHLTALPLTINGKLDRKLLPEPEFTGDEYTPPMNERQEKLCRIYGEVLGVHSDHISITADFFRLGGNSIMAIKLMGKIKQELGLQANVSMVFNHKTVALLEAALTAGEASTEVIDIIPVEVNMPEEQHLSFAQERLWFIESYQGGSSAYNIPMTVMLDQKVDAKTLYTAIETIVMRHEVLRTLIRTNEEGAGYQIVTDRVPQFKMEEVETREELEIRISNCSSKVFHLDSEIPIEINSFRFRGRDYLSVVIHHIAFDGWSTEVFLKELDSIYHALALGEASVLPPLKFQYKDFALWQRNYLYGERLDRQIGYWKTKLEDYQSLDLPTDFHRPAEVSYEGKTIGFTIPRETSEGLREVSKNLGVSLYSVMLSGYYLMLSTYSGQDDIVVGSPIANRHYSGLEDLIGFFVNTLALREKINSEQNVKDFIRQVADSVTEAQSHQDLPFEKLVEELKVEQDTSRHPVFQVMFGLQNSGHKETSNRHEEVLFHPFDGEMDDQAAKFDLTTMINDGAETIDMTFNYAVSLFKKETITRMADSYQFLLDQMVRLAKNNLRIREFQLIPEKENRYITENWNQTQREYPDHQTIHELFEEQVEKTPDNIAVIFQDTELTYRVLNKKVNTLAHYLLQHFDIRPDDLIPLYIDRSENMLIAILAVLKTGAAYVPIDPSYPADRIKHILDDTNAQVVLCNKANEDILYGAMEGRKTRVLTLENCQKQEGAYPDTNPATEVNAGNLAYVIYTSGTTGKPKGVMIEHKSVNRLIRNTNYISIHEKDRILSLSSFVFDASVFDTFGALYNGAALVIQPSAALLDINNLEQVITGQHISVFFVTTALFNTLVEEGGDWLSGLKYILFGGEKVSVSHVQRFRSAYSHIHLLHVYGPTETTTFATSYACEEQPLDAMMVPIGKPIANTSAYVLDAYLRPIPVGAVGELYIGGAGTARGYLNSPEMTLERFINNPFQSSKDKESHYNSHMYKTGDLVRFLPDGNIEYIGRNDFQVKIRGYRIELGEIENRLFQYPGVRQAVVLAKENNGGMKYLAGYYVSDSMIDPLMISEFLSETLPDYMIPNVYMHLEHLPLTINGKIDKRGLPEPGFVGGSEFAAPENELQHNLAGIYGEVLGLDPKSISIHDDFFRLGGNSIMAIKVISKIRQHLNIQVKIAELFKEKTIRKLFASIINDDRKHKTIVPFDQDNHNPKMFLIHPGNGGCEVYQSLAEQLKTDYDCYGVDSYNLYHEEKIGSLKTLAHYYLDHINEIQETGGQEEYILVGWSLGGNIALEIASELESRGCRNITVYLLDTIFYASDQKLVEFLSFPSDDELSKKLNIPVDDSNFTATKNFMSAEYSLVKENISSHLHSTKIVLFKAMLEGETFDQSFNTYIQQSLYNNIDSIVDNRDLLSVYPVNAAHHTMLEQKEQIIDLIRQTVTNK</sequence>
<dbReference type="GO" id="GO:0043041">
    <property type="term" value="P:amino acid activation for nonribosomal peptide biosynthetic process"/>
    <property type="evidence" value="ECO:0007669"/>
    <property type="project" value="TreeGrafter"/>
</dbReference>
<dbReference type="InterPro" id="IPR025110">
    <property type="entry name" value="AMP-bd_C"/>
</dbReference>
<dbReference type="SUPFAM" id="SSF47336">
    <property type="entry name" value="ACP-like"/>
    <property type="match status" value="4"/>
</dbReference>
<evidence type="ECO:0000256" key="4">
    <source>
        <dbReference type="ARBA" id="ARBA00022553"/>
    </source>
</evidence>
<dbReference type="PANTHER" id="PTHR45527">
    <property type="entry name" value="NONRIBOSOMAL PEPTIDE SYNTHETASE"/>
    <property type="match status" value="1"/>
</dbReference>
<feature type="domain" description="Carrier" evidence="5">
    <location>
        <begin position="1052"/>
        <end position="1129"/>
    </location>
</feature>
<dbReference type="InterPro" id="IPR009081">
    <property type="entry name" value="PP-bd_ACP"/>
</dbReference>
<dbReference type="InterPro" id="IPR020806">
    <property type="entry name" value="PKS_PP-bd"/>
</dbReference>
<dbReference type="InterPro" id="IPR000873">
    <property type="entry name" value="AMP-dep_synth/lig_dom"/>
</dbReference>
<dbReference type="SUPFAM" id="SSF56801">
    <property type="entry name" value="Acetyl-CoA synthetase-like"/>
    <property type="match status" value="3"/>
</dbReference>
<dbReference type="PANTHER" id="PTHR45527:SF1">
    <property type="entry name" value="FATTY ACID SYNTHASE"/>
    <property type="match status" value="1"/>
</dbReference>
<dbReference type="Pfam" id="PF13193">
    <property type="entry name" value="AMP-binding_C"/>
    <property type="match status" value="2"/>
</dbReference>
<dbReference type="CDD" id="cd12117">
    <property type="entry name" value="A_NRPS_Srf_like"/>
    <property type="match status" value="1"/>
</dbReference>
<dbReference type="GO" id="GO:0044550">
    <property type="term" value="P:secondary metabolite biosynthetic process"/>
    <property type="evidence" value="ECO:0007669"/>
    <property type="project" value="UniProtKB-ARBA"/>
</dbReference>
<dbReference type="CDD" id="cd05930">
    <property type="entry name" value="A_NRPS"/>
    <property type="match status" value="2"/>
</dbReference>
<evidence type="ECO:0000256" key="2">
    <source>
        <dbReference type="ARBA" id="ARBA00006432"/>
    </source>
</evidence>
<dbReference type="Pfam" id="PF00668">
    <property type="entry name" value="Condensation"/>
    <property type="match status" value="4"/>
</dbReference>
<comment type="caution">
    <text evidence="6">The sequence shown here is derived from an EMBL/GenBank/DDBJ whole genome shotgun (WGS) entry which is preliminary data.</text>
</comment>
<organism evidence="6 7">
    <name type="scientific">Chryseobacterium pennipullorum</name>
    <dbReference type="NCBI Taxonomy" id="2258963"/>
    <lineage>
        <taxon>Bacteria</taxon>
        <taxon>Pseudomonadati</taxon>
        <taxon>Bacteroidota</taxon>
        <taxon>Flavobacteriia</taxon>
        <taxon>Flavobacteriales</taxon>
        <taxon>Weeksellaceae</taxon>
        <taxon>Chryseobacterium group</taxon>
        <taxon>Chryseobacterium</taxon>
    </lineage>
</organism>
<dbReference type="Gene3D" id="3.30.300.30">
    <property type="match status" value="3"/>
</dbReference>
<dbReference type="InterPro" id="IPR006162">
    <property type="entry name" value="Ppantetheine_attach_site"/>
</dbReference>
<dbReference type="Proteomes" id="UP000256257">
    <property type="component" value="Unassembled WGS sequence"/>
</dbReference>
<evidence type="ECO:0000256" key="1">
    <source>
        <dbReference type="ARBA" id="ARBA00001957"/>
    </source>
</evidence>
<dbReference type="OrthoDB" id="5298966at2"/>
<dbReference type="Gene3D" id="3.30.559.30">
    <property type="entry name" value="Nonribosomal peptide synthetase, condensation domain"/>
    <property type="match status" value="4"/>
</dbReference>
<dbReference type="InterPro" id="IPR001242">
    <property type="entry name" value="Condensation_dom"/>
</dbReference>
<keyword evidence="3" id="KW-0596">Phosphopantetheine</keyword>
<dbReference type="PROSITE" id="PS00455">
    <property type="entry name" value="AMP_BINDING"/>
    <property type="match status" value="3"/>
</dbReference>
<evidence type="ECO:0000256" key="3">
    <source>
        <dbReference type="ARBA" id="ARBA00022450"/>
    </source>
</evidence>
<dbReference type="FunFam" id="2.30.38.10:FF:000001">
    <property type="entry name" value="Non-ribosomal peptide synthetase PvdI"/>
    <property type="match status" value="2"/>
</dbReference>
<dbReference type="Pfam" id="PF00550">
    <property type="entry name" value="PP-binding"/>
    <property type="match status" value="4"/>
</dbReference>
<dbReference type="Gene3D" id="3.30.559.10">
    <property type="entry name" value="Chloramphenicol acetyltransferase-like domain"/>
    <property type="match status" value="4"/>
</dbReference>
<dbReference type="SUPFAM" id="SSF52777">
    <property type="entry name" value="CoA-dependent acyltransferases"/>
    <property type="match status" value="8"/>
</dbReference>
<dbReference type="Gene3D" id="1.10.1200.10">
    <property type="entry name" value="ACP-like"/>
    <property type="match status" value="3"/>
</dbReference>
<dbReference type="Gene3D" id="3.40.50.1820">
    <property type="entry name" value="alpha/beta hydrolase"/>
    <property type="match status" value="1"/>
</dbReference>
<dbReference type="InterPro" id="IPR036736">
    <property type="entry name" value="ACP-like_sf"/>
</dbReference>
<dbReference type="FunFam" id="1.10.1200.10:FF:000005">
    <property type="entry name" value="Nonribosomal peptide synthetase 1"/>
    <property type="match status" value="1"/>
</dbReference>
<evidence type="ECO:0000313" key="7">
    <source>
        <dbReference type="Proteomes" id="UP000256257"/>
    </source>
</evidence>
<name>A0A3D9ALL0_9FLAO</name>
<dbReference type="EMBL" id="QNVV01000030">
    <property type="protein sequence ID" value="REC42214.1"/>
    <property type="molecule type" value="Genomic_DNA"/>
</dbReference>
<dbReference type="InterPro" id="IPR001031">
    <property type="entry name" value="Thioesterase"/>
</dbReference>
<dbReference type="NCBIfam" id="TIGR01733">
    <property type="entry name" value="AA-adenyl-dom"/>
    <property type="match status" value="3"/>
</dbReference>
<dbReference type="InterPro" id="IPR023213">
    <property type="entry name" value="CAT-like_dom_sf"/>
</dbReference>